<evidence type="ECO:0000313" key="2">
    <source>
        <dbReference type="Proteomes" id="UP000215244"/>
    </source>
</evidence>
<accession>A0A223V865</accession>
<protein>
    <submittedName>
        <fullName evidence="1">Uncharacterized protein</fullName>
    </submittedName>
</protein>
<keyword evidence="2" id="KW-1185">Reference proteome</keyword>
<gene>
    <name evidence="1" type="ORF">CJ263_15390</name>
</gene>
<sequence>MENTSKSIEKDLKEYFRNYHYLKPDSDIQIINVETEDDLDKAYYGRGFYIILADQQFEENKCLFEFRGLKAIYRGHSYFTKKRLLSHLSNEKYKSTRKSNEPNYKVCLKIEDKVNGININQEPYKNWKWIVIIHKMKNSSKIIREQMEKAFDNVFQKPCKSIK</sequence>
<name>A0A223V865_9FLAO</name>
<evidence type="ECO:0000313" key="1">
    <source>
        <dbReference type="EMBL" id="ASV31486.1"/>
    </source>
</evidence>
<dbReference type="Proteomes" id="UP000215244">
    <property type="component" value="Chromosome"/>
</dbReference>
<dbReference type="AlphaFoldDB" id="A0A223V865"/>
<dbReference type="KEGG" id="marb:CJ263_15390"/>
<reference evidence="1 2" key="1">
    <citation type="submission" date="2017-08" db="EMBL/GenBank/DDBJ databases">
        <title>The complete genome sequence of Maribacter sp. B1, isolated from deep-sea sediment.</title>
        <authorList>
            <person name="Wu Y.-H."/>
            <person name="Cheng H."/>
            <person name="Xu X.-W."/>
        </authorList>
    </citation>
    <scope>NUCLEOTIDE SEQUENCE [LARGE SCALE GENOMIC DNA]</scope>
    <source>
        <strain evidence="1 2">B1</strain>
    </source>
</reference>
<proteinExistence type="predicted"/>
<dbReference type="EMBL" id="CP022957">
    <property type="protein sequence ID" value="ASV31486.1"/>
    <property type="molecule type" value="Genomic_DNA"/>
</dbReference>
<organism evidence="1 2">
    <name type="scientific">Maribacter cobaltidurans</name>
    <dbReference type="NCBI Taxonomy" id="1178778"/>
    <lineage>
        <taxon>Bacteria</taxon>
        <taxon>Pseudomonadati</taxon>
        <taxon>Bacteroidota</taxon>
        <taxon>Flavobacteriia</taxon>
        <taxon>Flavobacteriales</taxon>
        <taxon>Flavobacteriaceae</taxon>
        <taxon>Maribacter</taxon>
    </lineage>
</organism>